<proteinExistence type="predicted"/>
<feature type="signal peptide" evidence="2">
    <location>
        <begin position="1"/>
        <end position="28"/>
    </location>
</feature>
<dbReference type="AlphaFoldDB" id="A0A250IV31"/>
<sequence>MLKKLIGALVLALAGCAGSPTVLNQAQAVPVVLPAPPPSFPQPRYTPAGAGASPLGMPLQAPESQVERSPNKRVLPVDPTDPAPGLWAADEVRNSTTKYPTVADVELPLPASDDSNLEAPFCAHNINQLLKSEGQMRPLMELSFDDRRCVIARLYTYCWNKALTTATSTPRRGRIEGAMDEIQNFLAYACRNTRPGKRSPEKIWNAVTSVWDIANKGKKR</sequence>
<feature type="region of interest" description="Disordered" evidence="1">
    <location>
        <begin position="40"/>
        <end position="87"/>
    </location>
</feature>
<dbReference type="EMBL" id="CP022098">
    <property type="protein sequence ID" value="ATB35609.1"/>
    <property type="molecule type" value="Genomic_DNA"/>
</dbReference>
<feature type="chain" id="PRO_5012242048" description="Lipoprotein" evidence="2">
    <location>
        <begin position="29"/>
        <end position="220"/>
    </location>
</feature>
<dbReference type="KEGG" id="cfus:CYFUS_001023"/>
<name>A0A250IV31_9BACT</name>
<protein>
    <recommendedName>
        <fullName evidence="5">Lipoprotein</fullName>
    </recommendedName>
</protein>
<accession>A0A250IV31</accession>
<reference evidence="3 4" key="1">
    <citation type="submission" date="2017-06" db="EMBL/GenBank/DDBJ databases">
        <title>Sequencing and comparative analysis of myxobacterial genomes.</title>
        <authorList>
            <person name="Rupp O."/>
            <person name="Goesmann A."/>
            <person name="Sogaard-Andersen L."/>
        </authorList>
    </citation>
    <scope>NUCLEOTIDE SEQUENCE [LARGE SCALE GENOMIC DNA]</scope>
    <source>
        <strain evidence="3 4">DSM 52655</strain>
    </source>
</reference>
<evidence type="ECO:0000256" key="1">
    <source>
        <dbReference type="SAM" id="MobiDB-lite"/>
    </source>
</evidence>
<evidence type="ECO:0000313" key="4">
    <source>
        <dbReference type="Proteomes" id="UP000217257"/>
    </source>
</evidence>
<gene>
    <name evidence="3" type="ORF">CYFUS_001023</name>
</gene>
<evidence type="ECO:0000313" key="3">
    <source>
        <dbReference type="EMBL" id="ATB35609.1"/>
    </source>
</evidence>
<dbReference type="Proteomes" id="UP000217257">
    <property type="component" value="Chromosome"/>
</dbReference>
<dbReference type="PROSITE" id="PS51257">
    <property type="entry name" value="PROKAR_LIPOPROTEIN"/>
    <property type="match status" value="1"/>
</dbReference>
<organism evidence="3 4">
    <name type="scientific">Cystobacter fuscus</name>
    <dbReference type="NCBI Taxonomy" id="43"/>
    <lineage>
        <taxon>Bacteria</taxon>
        <taxon>Pseudomonadati</taxon>
        <taxon>Myxococcota</taxon>
        <taxon>Myxococcia</taxon>
        <taxon>Myxococcales</taxon>
        <taxon>Cystobacterineae</taxon>
        <taxon>Archangiaceae</taxon>
        <taxon>Cystobacter</taxon>
    </lineage>
</organism>
<dbReference type="RefSeq" id="WP_157758249.1">
    <property type="nucleotide sequence ID" value="NZ_CP022098.1"/>
</dbReference>
<evidence type="ECO:0000256" key="2">
    <source>
        <dbReference type="SAM" id="SignalP"/>
    </source>
</evidence>
<evidence type="ECO:0008006" key="5">
    <source>
        <dbReference type="Google" id="ProtNLM"/>
    </source>
</evidence>
<keyword evidence="2" id="KW-0732">Signal</keyword>